<reference evidence="4" key="1">
    <citation type="journal article" date="2006" name="PLoS Biol.">
        <title>Macronuclear genome sequence of the ciliate Tetrahymena thermophila, a model eukaryote.</title>
        <authorList>
            <person name="Eisen J.A."/>
            <person name="Coyne R.S."/>
            <person name="Wu M."/>
            <person name="Wu D."/>
            <person name="Thiagarajan M."/>
            <person name="Wortman J.R."/>
            <person name="Badger J.H."/>
            <person name="Ren Q."/>
            <person name="Amedeo P."/>
            <person name="Jones K.M."/>
            <person name="Tallon L.J."/>
            <person name="Delcher A.L."/>
            <person name="Salzberg S.L."/>
            <person name="Silva J.C."/>
            <person name="Haas B.J."/>
            <person name="Majoros W.H."/>
            <person name="Farzad M."/>
            <person name="Carlton J.M."/>
            <person name="Smith R.K. Jr."/>
            <person name="Garg J."/>
            <person name="Pearlman R.E."/>
            <person name="Karrer K.M."/>
            <person name="Sun L."/>
            <person name="Manning G."/>
            <person name="Elde N.C."/>
            <person name="Turkewitz A.P."/>
            <person name="Asai D.J."/>
            <person name="Wilkes D.E."/>
            <person name="Wang Y."/>
            <person name="Cai H."/>
            <person name="Collins K."/>
            <person name="Stewart B.A."/>
            <person name="Lee S.R."/>
            <person name="Wilamowska K."/>
            <person name="Weinberg Z."/>
            <person name="Ruzzo W.L."/>
            <person name="Wloga D."/>
            <person name="Gaertig J."/>
            <person name="Frankel J."/>
            <person name="Tsao C.-C."/>
            <person name="Gorovsky M.A."/>
            <person name="Keeling P.J."/>
            <person name="Waller R.F."/>
            <person name="Patron N.J."/>
            <person name="Cherry J.M."/>
            <person name="Stover N.A."/>
            <person name="Krieger C.J."/>
            <person name="del Toro C."/>
            <person name="Ryder H.F."/>
            <person name="Williamson S.C."/>
            <person name="Barbeau R.A."/>
            <person name="Hamilton E.P."/>
            <person name="Orias E."/>
        </authorList>
    </citation>
    <scope>NUCLEOTIDE SEQUENCE [LARGE SCALE GENOMIC DNA]</scope>
    <source>
        <strain evidence="4">SB210</strain>
    </source>
</reference>
<keyword evidence="2" id="KW-0677">Repeat</keyword>
<name>Q22SR6_TETTS</name>
<sequence length="264" mass="29373">MEEKNKRFGDLKEFQKSNLRNITHLQLDLGNKIKGDEGAKDLGISLSKCTELTNLIIYIYMNEIKNEGAQAFGLALGSCKKLIDCKLWIYENQIGDIGASGIAAGLSNFTQITSLGLSLLKNEIGDEGIFDIGLALSKCKNLINLQLWLHTNQFGDKGLSGLLIGLNSCNQIKDLGLSLSKNKITDEGYLKMDECLSSLVNLTSLLCVFNDNEKLLKSREMLNCKNVQVLILIYNLCSSEEEHNKHYIKALKIKRLVKLSSVQI</sequence>
<dbReference type="GO" id="GO:0045944">
    <property type="term" value="P:positive regulation of transcription by RNA polymerase II"/>
    <property type="evidence" value="ECO:0007669"/>
    <property type="project" value="TreeGrafter"/>
</dbReference>
<evidence type="ECO:0000256" key="1">
    <source>
        <dbReference type="ARBA" id="ARBA00022614"/>
    </source>
</evidence>
<organism evidence="3 4">
    <name type="scientific">Tetrahymena thermophila (strain SB210)</name>
    <dbReference type="NCBI Taxonomy" id="312017"/>
    <lineage>
        <taxon>Eukaryota</taxon>
        <taxon>Sar</taxon>
        <taxon>Alveolata</taxon>
        <taxon>Ciliophora</taxon>
        <taxon>Intramacronucleata</taxon>
        <taxon>Oligohymenophorea</taxon>
        <taxon>Hymenostomatida</taxon>
        <taxon>Tetrahymenina</taxon>
        <taxon>Tetrahymenidae</taxon>
        <taxon>Tetrahymena</taxon>
    </lineage>
</organism>
<dbReference type="OrthoDB" id="435860at2759"/>
<accession>Q22SR6</accession>
<dbReference type="PANTHER" id="PTHR47189:SF1">
    <property type="entry name" value="MHC CLASS II TRANSACTIVATOR"/>
    <property type="match status" value="1"/>
</dbReference>
<dbReference type="KEGG" id="tet:TTHERM_01138270"/>
<dbReference type="EMBL" id="GG662842">
    <property type="protein sequence ID" value="EAR88309.2"/>
    <property type="molecule type" value="Genomic_DNA"/>
</dbReference>
<protein>
    <submittedName>
        <fullName evidence="3">Cyclic nucleotide-binding domain protein, putative</fullName>
    </submittedName>
</protein>
<dbReference type="Proteomes" id="UP000009168">
    <property type="component" value="Unassembled WGS sequence"/>
</dbReference>
<dbReference type="Gene3D" id="3.80.10.10">
    <property type="entry name" value="Ribonuclease Inhibitor"/>
    <property type="match status" value="2"/>
</dbReference>
<dbReference type="GeneID" id="7832998"/>
<proteinExistence type="predicted"/>
<evidence type="ECO:0000313" key="3">
    <source>
        <dbReference type="EMBL" id="EAR88309.2"/>
    </source>
</evidence>
<dbReference type="RefSeq" id="XP_001008554.2">
    <property type="nucleotide sequence ID" value="XM_001008554.2"/>
</dbReference>
<evidence type="ECO:0000256" key="2">
    <source>
        <dbReference type="ARBA" id="ARBA00022737"/>
    </source>
</evidence>
<keyword evidence="1" id="KW-0433">Leucine-rich repeat</keyword>
<dbReference type="InParanoid" id="Q22SR6"/>
<gene>
    <name evidence="3" type="ORF">TTHERM_01138270</name>
</gene>
<dbReference type="AlphaFoldDB" id="Q22SR6"/>
<dbReference type="GO" id="GO:0045348">
    <property type="term" value="P:positive regulation of MHC class II biosynthetic process"/>
    <property type="evidence" value="ECO:0007669"/>
    <property type="project" value="TreeGrafter"/>
</dbReference>
<dbReference type="HOGENOM" id="CLU_026826_3_0_1"/>
<evidence type="ECO:0000313" key="4">
    <source>
        <dbReference type="Proteomes" id="UP000009168"/>
    </source>
</evidence>
<dbReference type="PANTHER" id="PTHR47189">
    <property type="entry name" value="MHC CLASS II TRANSACTIVATOR"/>
    <property type="match status" value="1"/>
</dbReference>
<dbReference type="InterPro" id="IPR032675">
    <property type="entry name" value="LRR_dom_sf"/>
</dbReference>
<dbReference type="InterPro" id="IPR001611">
    <property type="entry name" value="Leu-rich_rpt"/>
</dbReference>
<dbReference type="GO" id="GO:0045345">
    <property type="term" value="P:positive regulation of MHC class I biosynthetic process"/>
    <property type="evidence" value="ECO:0007669"/>
    <property type="project" value="TreeGrafter"/>
</dbReference>
<dbReference type="Pfam" id="PF13516">
    <property type="entry name" value="LRR_6"/>
    <property type="match status" value="1"/>
</dbReference>
<keyword evidence="4" id="KW-1185">Reference proteome</keyword>
<dbReference type="SUPFAM" id="SSF52047">
    <property type="entry name" value="RNI-like"/>
    <property type="match status" value="1"/>
</dbReference>